<evidence type="ECO:0000313" key="2">
    <source>
        <dbReference type="Proteomes" id="UP001576784"/>
    </source>
</evidence>
<protein>
    <submittedName>
        <fullName evidence="1">Uncharacterized protein</fullName>
    </submittedName>
</protein>
<keyword evidence="2" id="KW-1185">Reference proteome</keyword>
<name>A0ABV4XM93_9CYAN</name>
<accession>A0ABV4XM93</accession>
<evidence type="ECO:0000313" key="1">
    <source>
        <dbReference type="EMBL" id="MFB2892217.1"/>
    </source>
</evidence>
<dbReference type="EMBL" id="JBHFNR010000024">
    <property type="protein sequence ID" value="MFB2892217.1"/>
    <property type="molecule type" value="Genomic_DNA"/>
</dbReference>
<reference evidence="1 2" key="1">
    <citation type="submission" date="2024-09" db="EMBL/GenBank/DDBJ databases">
        <title>Floridaenema gen nov. (Aerosakkonemataceae, Aerosakkonematales ord. nov., Cyanobacteria) from benthic tropical and subtropical fresh waters, with the description of four new species.</title>
        <authorList>
            <person name="Moretto J.A."/>
            <person name="Berthold D.E."/>
            <person name="Lefler F.W."/>
            <person name="Huang I.-S."/>
            <person name="Laughinghouse H. IV."/>
        </authorList>
    </citation>
    <scope>NUCLEOTIDE SEQUENCE [LARGE SCALE GENOMIC DNA]</scope>
    <source>
        <strain evidence="1 2">BLCC-F50</strain>
    </source>
</reference>
<organism evidence="1 2">
    <name type="scientific">Floridaenema flaviceps BLCC-F50</name>
    <dbReference type="NCBI Taxonomy" id="3153642"/>
    <lineage>
        <taxon>Bacteria</taxon>
        <taxon>Bacillati</taxon>
        <taxon>Cyanobacteriota</taxon>
        <taxon>Cyanophyceae</taxon>
        <taxon>Oscillatoriophycideae</taxon>
        <taxon>Aerosakkonematales</taxon>
        <taxon>Aerosakkonemataceae</taxon>
        <taxon>Floridanema</taxon>
        <taxon>Floridanema flaviceps</taxon>
    </lineage>
</organism>
<comment type="caution">
    <text evidence="1">The sequence shown here is derived from an EMBL/GenBank/DDBJ whole genome shotgun (WGS) entry which is preliminary data.</text>
</comment>
<proteinExistence type="predicted"/>
<dbReference type="Proteomes" id="UP001576784">
    <property type="component" value="Unassembled WGS sequence"/>
</dbReference>
<gene>
    <name evidence="1" type="ORF">ACE1CI_04650</name>
</gene>
<sequence>MNFGRKKRSLHRFRLSHWSLVVGHWLLVIIPVGQASCLSFHFTKSPIPNDHFSYL</sequence>